<dbReference type="PROSITE" id="PS00583">
    <property type="entry name" value="PFKB_KINASES_1"/>
    <property type="match status" value="1"/>
</dbReference>
<evidence type="ECO:0000313" key="8">
    <source>
        <dbReference type="EMBL" id="STE54116.1"/>
    </source>
</evidence>
<proteinExistence type="inferred from homology"/>
<reference evidence="8 9" key="1">
    <citation type="submission" date="2018-06" db="EMBL/GenBank/DDBJ databases">
        <authorList>
            <consortium name="Pathogen Informatics"/>
            <person name="Doyle S."/>
        </authorList>
    </citation>
    <scope>NUCLEOTIDE SEQUENCE [LARGE SCALE GENOMIC DNA]</scope>
    <source>
        <strain evidence="8 9">NCTC10764</strain>
    </source>
</reference>
<dbReference type="InterPro" id="IPR029056">
    <property type="entry name" value="Ribokinase-like"/>
</dbReference>
<dbReference type="InterPro" id="IPR050306">
    <property type="entry name" value="PfkB_Carbo_kinase"/>
</dbReference>
<accession>A0A376J0G2</accession>
<gene>
    <name evidence="8" type="primary">iolC_1</name>
    <name evidence="8" type="ORF">NCTC10764_00783</name>
</gene>
<dbReference type="InterPro" id="IPR002139">
    <property type="entry name" value="Ribo/fructo_kinase"/>
</dbReference>
<dbReference type="EMBL" id="UFZL01000001">
    <property type="protein sequence ID" value="STE54116.1"/>
    <property type="molecule type" value="Genomic_DNA"/>
</dbReference>
<evidence type="ECO:0000313" key="9">
    <source>
        <dbReference type="Proteomes" id="UP000255201"/>
    </source>
</evidence>
<dbReference type="GO" id="GO:0008865">
    <property type="term" value="F:fructokinase activity"/>
    <property type="evidence" value="ECO:0007669"/>
    <property type="project" value="UniProtKB-ARBA"/>
</dbReference>
<dbReference type="InterPro" id="IPR011611">
    <property type="entry name" value="PfkB_dom"/>
</dbReference>
<dbReference type="GO" id="GO:0006000">
    <property type="term" value="P:fructose metabolic process"/>
    <property type="evidence" value="ECO:0007669"/>
    <property type="project" value="UniProtKB-ARBA"/>
</dbReference>
<dbReference type="Gene3D" id="3.40.1190.20">
    <property type="match status" value="1"/>
</dbReference>
<dbReference type="InterPro" id="IPR002173">
    <property type="entry name" value="Carboh/pur_kinase_PfkB_CS"/>
</dbReference>
<dbReference type="PANTHER" id="PTHR43085:SF1">
    <property type="entry name" value="PSEUDOURIDINE KINASE-RELATED"/>
    <property type="match status" value="1"/>
</dbReference>
<organism evidence="8 9">
    <name type="scientific">Escherichia coli</name>
    <dbReference type="NCBI Taxonomy" id="562"/>
    <lineage>
        <taxon>Bacteria</taxon>
        <taxon>Pseudomonadati</taxon>
        <taxon>Pseudomonadota</taxon>
        <taxon>Gammaproteobacteria</taxon>
        <taxon>Enterobacterales</taxon>
        <taxon>Enterobacteriaceae</taxon>
        <taxon>Escherichia</taxon>
    </lineage>
</organism>
<dbReference type="PRINTS" id="PR00990">
    <property type="entry name" value="RIBOKINASE"/>
</dbReference>
<name>A0A376J0G2_ECOLX</name>
<keyword evidence="4 6" id="KW-0418">Kinase</keyword>
<dbReference type="EC" id="2.7.1.92" evidence="8"/>
<comment type="similarity">
    <text evidence="1 6">Belongs to the carbohydrate kinase PfkB family.</text>
</comment>
<sequence>MRKSDEFKGKKCQPKYGFLGDAVVDLLPESDGRLLPCPGGAPANVAVGIARLGGTSGFIGRVGDDPFGALMQRTLLTEGVDITYLKQDEWHRTSTVLVDLNDQGERSFTFMVRPSADLFLETTDLPCWRHGEWLHLCSIALSAEPSRTSAFTAMTAIRHAGGFVSFDPNIREDLWQDEHLFRLCLRQALQLADVVKLSEEEWRLISGKTQNDRDICALAKEYEIAMLLVTKGAEGVVVCYRGQVHHFAGMSVNCVDSTGAGDAFVAGLLTGLSSTGLSTDEREMRRIINLAQRCGALAVTAKGAMTALPCRQELEGEK</sequence>
<dbReference type="PANTHER" id="PTHR43085">
    <property type="entry name" value="HEXOKINASE FAMILY MEMBER"/>
    <property type="match status" value="1"/>
</dbReference>
<evidence type="ECO:0000259" key="7">
    <source>
        <dbReference type="Pfam" id="PF00294"/>
    </source>
</evidence>
<evidence type="ECO:0000256" key="2">
    <source>
        <dbReference type="ARBA" id="ARBA00022679"/>
    </source>
</evidence>
<feature type="domain" description="Carbohydrate kinase PfkB" evidence="7">
    <location>
        <begin position="38"/>
        <end position="309"/>
    </location>
</feature>
<evidence type="ECO:0000256" key="4">
    <source>
        <dbReference type="ARBA" id="ARBA00022777"/>
    </source>
</evidence>
<dbReference type="Pfam" id="PF00294">
    <property type="entry name" value="PfkB"/>
    <property type="match status" value="1"/>
</dbReference>
<dbReference type="SUPFAM" id="SSF53613">
    <property type="entry name" value="Ribokinase-like"/>
    <property type="match status" value="1"/>
</dbReference>
<evidence type="ECO:0000256" key="5">
    <source>
        <dbReference type="ARBA" id="ARBA00022840"/>
    </source>
</evidence>
<dbReference type="NCBIfam" id="NF006957">
    <property type="entry name" value="PRK09434.1"/>
    <property type="match status" value="1"/>
</dbReference>
<dbReference type="AlphaFoldDB" id="A0A376J0G2"/>
<dbReference type="PROSITE" id="PS00584">
    <property type="entry name" value="PFKB_KINASES_2"/>
    <property type="match status" value="1"/>
</dbReference>
<keyword evidence="5" id="KW-0067">ATP-binding</keyword>
<keyword evidence="2 6" id="KW-0808">Transferase</keyword>
<dbReference type="GO" id="GO:0005524">
    <property type="term" value="F:ATP binding"/>
    <property type="evidence" value="ECO:0007669"/>
    <property type="project" value="UniProtKB-KW"/>
</dbReference>
<dbReference type="Proteomes" id="UP000255201">
    <property type="component" value="Unassembled WGS sequence"/>
</dbReference>
<keyword evidence="3" id="KW-0547">Nucleotide-binding</keyword>
<evidence type="ECO:0000256" key="3">
    <source>
        <dbReference type="ARBA" id="ARBA00022741"/>
    </source>
</evidence>
<dbReference type="CDD" id="cd01167">
    <property type="entry name" value="bac_FRK"/>
    <property type="match status" value="1"/>
</dbReference>
<protein>
    <submittedName>
        <fullName evidence="8">Aminoimidazole riboside kinase</fullName>
        <ecNumber evidence="8">2.7.1.92</ecNumber>
    </submittedName>
</protein>
<dbReference type="GO" id="GO:0047590">
    <property type="term" value="F:5-dehydro-2-deoxygluconokinase activity"/>
    <property type="evidence" value="ECO:0007669"/>
    <property type="project" value="UniProtKB-EC"/>
</dbReference>
<evidence type="ECO:0000256" key="1">
    <source>
        <dbReference type="ARBA" id="ARBA00010688"/>
    </source>
</evidence>
<evidence type="ECO:0000256" key="6">
    <source>
        <dbReference type="RuleBase" id="RU003704"/>
    </source>
</evidence>